<evidence type="ECO:0000259" key="1">
    <source>
        <dbReference type="PROSITE" id="PS50994"/>
    </source>
</evidence>
<dbReference type="Pfam" id="PF13683">
    <property type="entry name" value="rve_3"/>
    <property type="match status" value="1"/>
</dbReference>
<gene>
    <name evidence="2" type="ORF">SAMN04488518_1355</name>
</gene>
<dbReference type="PANTHER" id="PTHR47515">
    <property type="entry name" value="LOW CALCIUM RESPONSE LOCUS PROTEIN T"/>
    <property type="match status" value="1"/>
</dbReference>
<reference evidence="2 3" key="1">
    <citation type="submission" date="2016-10" db="EMBL/GenBank/DDBJ databases">
        <authorList>
            <person name="Varghese N."/>
            <person name="Submissions S."/>
        </authorList>
    </citation>
    <scope>NUCLEOTIDE SEQUENCE [LARGE SCALE GENOMIC DNA]</scope>
    <source>
        <strain evidence="2 3">DSM 16392</strain>
    </source>
</reference>
<dbReference type="Proteomes" id="UP000199598">
    <property type="component" value="Unassembled WGS sequence"/>
</dbReference>
<proteinExistence type="predicted"/>
<dbReference type="Gene3D" id="3.30.420.10">
    <property type="entry name" value="Ribonuclease H-like superfamily/Ribonuclease H"/>
    <property type="match status" value="1"/>
</dbReference>
<accession>A0A1I4GAB3</accession>
<name>A0A1I4GAB3_9HYPH</name>
<dbReference type="PANTHER" id="PTHR47515:SF2">
    <property type="entry name" value="INTEGRASE CORE DOMAIN PROTEIN"/>
    <property type="match status" value="1"/>
</dbReference>
<dbReference type="InterPro" id="IPR001584">
    <property type="entry name" value="Integrase_cat-core"/>
</dbReference>
<dbReference type="NCBIfam" id="NF033516">
    <property type="entry name" value="transpos_IS3"/>
    <property type="match status" value="1"/>
</dbReference>
<feature type="domain" description="Integrase catalytic" evidence="1">
    <location>
        <begin position="103"/>
        <end position="264"/>
    </location>
</feature>
<keyword evidence="3" id="KW-1185">Reference proteome</keyword>
<dbReference type="InterPro" id="IPR048020">
    <property type="entry name" value="Transpos_IS3"/>
</dbReference>
<sequence length="264" mass="31137">MFAVEVKGVSIALACHTFSVSERCYRYQRRLNDENIVIADWLLRLTTTNRTWGFGLCFLYLRNIKGFGWNHKRVYRIYRERELNLRIRPCKRLKRAKPDKLAAPSSPNQVWSMDFMSDQLEDVRRLRTLNILDDFSREGLCIEVDFSLPALRVVRALRYVVEWRGKPLVIRIDNSPENIRDTLLSWAKSQDIKIRHIQPGRPAQNAYVERYNRTVRQEWLDQNCFETIEQAQIEATNWLWTYNNERSNMAIGGITPATKLNLAA</sequence>
<dbReference type="PROSITE" id="PS50994">
    <property type="entry name" value="INTEGRASE"/>
    <property type="match status" value="1"/>
</dbReference>
<dbReference type="InterPro" id="IPR012337">
    <property type="entry name" value="RNaseH-like_sf"/>
</dbReference>
<comment type="caution">
    <text evidence="2">The sequence shown here is derived from an EMBL/GenBank/DDBJ whole genome shotgun (WGS) entry which is preliminary data.</text>
</comment>
<dbReference type="InterPro" id="IPR036397">
    <property type="entry name" value="RNaseH_sf"/>
</dbReference>
<protein>
    <submittedName>
        <fullName evidence="2">Transposase</fullName>
    </submittedName>
</protein>
<dbReference type="EMBL" id="FOSK01000035">
    <property type="protein sequence ID" value="SFL26503.1"/>
    <property type="molecule type" value="Genomic_DNA"/>
</dbReference>
<evidence type="ECO:0000313" key="3">
    <source>
        <dbReference type="Proteomes" id="UP000199598"/>
    </source>
</evidence>
<evidence type="ECO:0000313" key="2">
    <source>
        <dbReference type="EMBL" id="SFL26503.1"/>
    </source>
</evidence>
<dbReference type="SUPFAM" id="SSF53098">
    <property type="entry name" value="Ribonuclease H-like"/>
    <property type="match status" value="1"/>
</dbReference>
<organism evidence="2 3">
    <name type="scientific">Pseudovibrio ascidiaceicola</name>
    <dbReference type="NCBI Taxonomy" id="285279"/>
    <lineage>
        <taxon>Bacteria</taxon>
        <taxon>Pseudomonadati</taxon>
        <taxon>Pseudomonadota</taxon>
        <taxon>Alphaproteobacteria</taxon>
        <taxon>Hyphomicrobiales</taxon>
        <taxon>Stappiaceae</taxon>
        <taxon>Pseudovibrio</taxon>
    </lineage>
</organism>